<feature type="transmembrane region" description="Helical" evidence="1">
    <location>
        <begin position="64"/>
        <end position="82"/>
    </location>
</feature>
<evidence type="ECO:0000313" key="3">
    <source>
        <dbReference type="EMBL" id="CBY38219.1"/>
    </source>
</evidence>
<keyword evidence="1" id="KW-1133">Transmembrane helix</keyword>
<dbReference type="EMBL" id="FN655161">
    <property type="protein sequence ID" value="CBY38219.1"/>
    <property type="molecule type" value="Genomic_DNA"/>
</dbReference>
<evidence type="ECO:0000313" key="2">
    <source>
        <dbReference type="EMBL" id="CBY24436.1"/>
    </source>
</evidence>
<protein>
    <submittedName>
        <fullName evidence="2">Uncharacterized protein</fullName>
    </submittedName>
</protein>
<organism evidence="2">
    <name type="scientific">Oikopleura dioica</name>
    <name type="common">Tunicate</name>
    <dbReference type="NCBI Taxonomy" id="34765"/>
    <lineage>
        <taxon>Eukaryota</taxon>
        <taxon>Metazoa</taxon>
        <taxon>Chordata</taxon>
        <taxon>Tunicata</taxon>
        <taxon>Appendicularia</taxon>
        <taxon>Copelata</taxon>
        <taxon>Oikopleuridae</taxon>
        <taxon>Oikopleura</taxon>
    </lineage>
</organism>
<dbReference type="EMBL" id="FN653046">
    <property type="protein sequence ID" value="CBY24436.1"/>
    <property type="molecule type" value="Genomic_DNA"/>
</dbReference>
<dbReference type="Proteomes" id="UP000001307">
    <property type="component" value="Unassembled WGS sequence"/>
</dbReference>
<proteinExistence type="predicted"/>
<reference evidence="2" key="1">
    <citation type="journal article" date="2010" name="Science">
        <title>Plasticity of animal genome architecture unmasked by rapid evolution of a pelagic tunicate.</title>
        <authorList>
            <person name="Denoeud F."/>
            <person name="Henriet S."/>
            <person name="Mungpakdee S."/>
            <person name="Aury J.M."/>
            <person name="Da Silva C."/>
            <person name="Brinkmann H."/>
            <person name="Mikhaleva J."/>
            <person name="Olsen L.C."/>
            <person name="Jubin C."/>
            <person name="Canestro C."/>
            <person name="Bouquet J.M."/>
            <person name="Danks G."/>
            <person name="Poulain J."/>
            <person name="Campsteijn C."/>
            <person name="Adamski M."/>
            <person name="Cross I."/>
            <person name="Yadetie F."/>
            <person name="Muffato M."/>
            <person name="Louis A."/>
            <person name="Butcher S."/>
            <person name="Tsagkogeorga G."/>
            <person name="Konrad A."/>
            <person name="Singh S."/>
            <person name="Jensen M.F."/>
            <person name="Cong E.H."/>
            <person name="Eikeseth-Otteraa H."/>
            <person name="Noel B."/>
            <person name="Anthouard V."/>
            <person name="Porcel B.M."/>
            <person name="Kachouri-Lafond R."/>
            <person name="Nishino A."/>
            <person name="Ugolini M."/>
            <person name="Chourrout P."/>
            <person name="Nishida H."/>
            <person name="Aasland R."/>
            <person name="Huzurbazar S."/>
            <person name="Westhof E."/>
            <person name="Delsuc F."/>
            <person name="Lehrach H."/>
            <person name="Reinhardt R."/>
            <person name="Weissenbach J."/>
            <person name="Roy S.W."/>
            <person name="Artiguenave F."/>
            <person name="Postlethwait J.H."/>
            <person name="Manak J.R."/>
            <person name="Thompson E.M."/>
            <person name="Jaillon O."/>
            <person name="Du Pasquier L."/>
            <person name="Boudinot P."/>
            <person name="Liberles D.A."/>
            <person name="Volff J.N."/>
            <person name="Philippe H."/>
            <person name="Lenhard B."/>
            <person name="Roest Crollius H."/>
            <person name="Wincker P."/>
            <person name="Chourrout D."/>
        </authorList>
    </citation>
    <scope>NUCLEOTIDE SEQUENCE [LARGE SCALE GENOMIC DNA]</scope>
</reference>
<keyword evidence="1" id="KW-0812">Transmembrane</keyword>
<evidence type="ECO:0000256" key="1">
    <source>
        <dbReference type="SAM" id="Phobius"/>
    </source>
</evidence>
<keyword evidence="1" id="KW-0472">Membrane</keyword>
<dbReference type="InParanoid" id="E4XFP7"/>
<evidence type="ECO:0000313" key="4">
    <source>
        <dbReference type="Proteomes" id="UP000001307"/>
    </source>
</evidence>
<gene>
    <name evidence="2" type="ORF">GSOID_T00010298001</name>
    <name evidence="3" type="ORF">GSOID_T00031730001</name>
</gene>
<sequence>MTVHPVTGEVVNNSQAAALFTFWSTIVGFTCSYLITAVHLIVLGTAIIARVTLGKGRQKFKPKLFFWIKIMFLFFFLENIKARRSLKCFASNYPTHAITTGLSILRRQ</sequence>
<keyword evidence="4" id="KW-1185">Reference proteome</keyword>
<dbReference type="AlphaFoldDB" id="E4XFP7"/>
<accession>E4XFP7</accession>
<name>E4XFP7_OIKDI</name>
<feature type="transmembrane region" description="Helical" evidence="1">
    <location>
        <begin position="20"/>
        <end position="43"/>
    </location>
</feature>
<dbReference type="Proteomes" id="UP000011014">
    <property type="component" value="Unassembled WGS sequence"/>
</dbReference>